<evidence type="ECO:0000313" key="4">
    <source>
        <dbReference type="Proteomes" id="UP000011715"/>
    </source>
</evidence>
<organism evidence="3 4">
    <name type="scientific">Magnaporthiopsis poae (strain ATCC 64411 / 73-15)</name>
    <name type="common">Kentucky bluegrass fungus</name>
    <name type="synonym">Magnaporthe poae</name>
    <dbReference type="NCBI Taxonomy" id="644358"/>
    <lineage>
        <taxon>Eukaryota</taxon>
        <taxon>Fungi</taxon>
        <taxon>Dikarya</taxon>
        <taxon>Ascomycota</taxon>
        <taxon>Pezizomycotina</taxon>
        <taxon>Sordariomycetes</taxon>
        <taxon>Sordariomycetidae</taxon>
        <taxon>Magnaporthales</taxon>
        <taxon>Magnaporthaceae</taxon>
        <taxon>Magnaporthiopsis</taxon>
    </lineage>
</organism>
<dbReference type="AlphaFoldDB" id="A0A0C4DZI0"/>
<dbReference type="Proteomes" id="UP000011715">
    <property type="component" value="Unassembled WGS sequence"/>
</dbReference>
<evidence type="ECO:0000313" key="3">
    <source>
        <dbReference type="EnsemblFungi" id="MAPG_05481T0"/>
    </source>
</evidence>
<reference evidence="2" key="2">
    <citation type="submission" date="2010-05" db="EMBL/GenBank/DDBJ databases">
        <title>The Genome Sequence of Magnaporthe poae strain ATCC 64411.</title>
        <authorList>
            <consortium name="The Broad Institute Genome Sequencing Platform"/>
            <consortium name="Broad Institute Genome Sequencing Center for Infectious Disease"/>
            <person name="Ma L.-J."/>
            <person name="Dead R."/>
            <person name="Young S."/>
            <person name="Zeng Q."/>
            <person name="Koehrsen M."/>
            <person name="Alvarado L."/>
            <person name="Berlin A."/>
            <person name="Chapman S.B."/>
            <person name="Chen Z."/>
            <person name="Freedman E."/>
            <person name="Gellesch M."/>
            <person name="Goldberg J."/>
            <person name="Griggs A."/>
            <person name="Gujja S."/>
            <person name="Heilman E.R."/>
            <person name="Heiman D."/>
            <person name="Hepburn T."/>
            <person name="Howarth C."/>
            <person name="Jen D."/>
            <person name="Larson L."/>
            <person name="Mehta T."/>
            <person name="Neiman D."/>
            <person name="Pearson M."/>
            <person name="Roberts A."/>
            <person name="Saif S."/>
            <person name="Shea T."/>
            <person name="Shenoy N."/>
            <person name="Sisk P."/>
            <person name="Stolte C."/>
            <person name="Sykes S."/>
            <person name="Walk T."/>
            <person name="White J."/>
            <person name="Yandava C."/>
            <person name="Haas B."/>
            <person name="Nusbaum C."/>
            <person name="Birren B."/>
        </authorList>
    </citation>
    <scope>NUCLEOTIDE SEQUENCE</scope>
    <source>
        <strain evidence="2">ATCC 64411</strain>
    </source>
</reference>
<evidence type="ECO:0000256" key="1">
    <source>
        <dbReference type="SAM" id="SignalP"/>
    </source>
</evidence>
<reference evidence="4" key="1">
    <citation type="submission" date="2010-05" db="EMBL/GenBank/DDBJ databases">
        <title>The genome sequence of Magnaporthe poae strain ATCC 64411.</title>
        <authorList>
            <person name="Ma L.-J."/>
            <person name="Dead R."/>
            <person name="Young S."/>
            <person name="Zeng Q."/>
            <person name="Koehrsen M."/>
            <person name="Alvarado L."/>
            <person name="Berlin A."/>
            <person name="Chapman S.B."/>
            <person name="Chen Z."/>
            <person name="Freedman E."/>
            <person name="Gellesch M."/>
            <person name="Goldberg J."/>
            <person name="Griggs A."/>
            <person name="Gujja S."/>
            <person name="Heilman E.R."/>
            <person name="Heiman D."/>
            <person name="Hepburn T."/>
            <person name="Howarth C."/>
            <person name="Jen D."/>
            <person name="Larson L."/>
            <person name="Mehta T."/>
            <person name="Neiman D."/>
            <person name="Pearson M."/>
            <person name="Roberts A."/>
            <person name="Saif S."/>
            <person name="Shea T."/>
            <person name="Shenoy N."/>
            <person name="Sisk P."/>
            <person name="Stolte C."/>
            <person name="Sykes S."/>
            <person name="Walk T."/>
            <person name="White J."/>
            <person name="Yandava C."/>
            <person name="Haas B."/>
            <person name="Nusbaum C."/>
            <person name="Birren B."/>
        </authorList>
    </citation>
    <scope>NUCLEOTIDE SEQUENCE [LARGE SCALE GENOMIC DNA]</scope>
    <source>
        <strain evidence="4">ATCC 64411 / 73-15</strain>
    </source>
</reference>
<dbReference type="STRING" id="644358.A0A0C4DZI0"/>
<gene>
    <name evidence="2" type="ORF">MAPG_05481</name>
</gene>
<dbReference type="VEuPathDB" id="FungiDB:MAPG_05481"/>
<evidence type="ECO:0000313" key="2">
    <source>
        <dbReference type="EMBL" id="KLU86469.1"/>
    </source>
</evidence>
<proteinExistence type="predicted"/>
<name>A0A0C4DZI0_MAGP6</name>
<dbReference type="eggNOG" id="ENOG502TG6Q">
    <property type="taxonomic scope" value="Eukaryota"/>
</dbReference>
<feature type="signal peptide" evidence="1">
    <location>
        <begin position="1"/>
        <end position="24"/>
    </location>
</feature>
<feature type="chain" id="PRO_5009385534" description="Coagulation factor 5/8 type domain-containing protein" evidence="1">
    <location>
        <begin position="25"/>
        <end position="297"/>
    </location>
</feature>
<dbReference type="OrthoDB" id="5186230at2759"/>
<keyword evidence="1" id="KW-0732">Signal</keyword>
<dbReference type="EMBL" id="ADBL01001305">
    <property type="status" value="NOT_ANNOTATED_CDS"/>
    <property type="molecule type" value="Genomic_DNA"/>
</dbReference>
<dbReference type="OMA" id="WGLDAVN"/>
<sequence>MKTPACATSILLALLLPLSAVVSAAGNIRNIYLFKDVMVSNTTAITTSGFNSLVIFGVGVLANGDIMYYSNTAGSKDVVVASGGRYVGGAALQAKVRSLKSGPGSTVDRLEICMNSNNVRELMANPGPGNNTNVYRNFAALKAAWNLDAVNNNDEAIYELSSTVTFAKMLGTMGYKYAASPYTYMSFYQNLLRELNKGLAEKDWLLDRMYLQCYDGGAGNDPHAWQNSLGIKVVPLLWVINDSKSWYGVSPAQARSRFSGWAARGKLGGAGYWNEYDIERMGTSYKEYADVLNSLFP</sequence>
<accession>A0A0C4DZI0</accession>
<reference evidence="3" key="5">
    <citation type="submission" date="2015-06" db="UniProtKB">
        <authorList>
            <consortium name="EnsemblFungi"/>
        </authorList>
    </citation>
    <scope>IDENTIFICATION</scope>
    <source>
        <strain evidence="3">ATCC 64411</strain>
    </source>
</reference>
<evidence type="ECO:0008006" key="5">
    <source>
        <dbReference type="Google" id="ProtNLM"/>
    </source>
</evidence>
<protein>
    <recommendedName>
        <fullName evidence="5">Coagulation factor 5/8 type domain-containing protein</fullName>
    </recommendedName>
</protein>
<keyword evidence="4" id="KW-1185">Reference proteome</keyword>
<reference evidence="3" key="4">
    <citation type="journal article" date="2015" name="G3 (Bethesda)">
        <title>Genome sequences of three phytopathogenic species of the Magnaporthaceae family of fungi.</title>
        <authorList>
            <person name="Okagaki L.H."/>
            <person name="Nunes C.C."/>
            <person name="Sailsbery J."/>
            <person name="Clay B."/>
            <person name="Brown D."/>
            <person name="John T."/>
            <person name="Oh Y."/>
            <person name="Young N."/>
            <person name="Fitzgerald M."/>
            <person name="Haas B.J."/>
            <person name="Zeng Q."/>
            <person name="Young S."/>
            <person name="Adiconis X."/>
            <person name="Fan L."/>
            <person name="Levin J.Z."/>
            <person name="Mitchell T.K."/>
            <person name="Okubara P.A."/>
            <person name="Farman M.L."/>
            <person name="Kohn L.M."/>
            <person name="Birren B."/>
            <person name="Ma L.-J."/>
            <person name="Dean R.A."/>
        </authorList>
    </citation>
    <scope>NUCLEOTIDE SEQUENCE</scope>
    <source>
        <strain evidence="3">ATCC 64411 / 73-15</strain>
    </source>
</reference>
<dbReference type="EnsemblFungi" id="MAPG_05481T0">
    <property type="protein sequence ID" value="MAPG_05481T0"/>
    <property type="gene ID" value="MAPG_05481"/>
</dbReference>
<dbReference type="EMBL" id="GL876969">
    <property type="protein sequence ID" value="KLU86469.1"/>
    <property type="molecule type" value="Genomic_DNA"/>
</dbReference>
<reference evidence="2" key="3">
    <citation type="submission" date="2011-03" db="EMBL/GenBank/DDBJ databases">
        <title>Annotation of Magnaporthe poae ATCC 64411.</title>
        <authorList>
            <person name="Ma L.-J."/>
            <person name="Dead R."/>
            <person name="Young S.K."/>
            <person name="Zeng Q."/>
            <person name="Gargeya S."/>
            <person name="Fitzgerald M."/>
            <person name="Haas B."/>
            <person name="Abouelleil A."/>
            <person name="Alvarado L."/>
            <person name="Arachchi H.M."/>
            <person name="Berlin A."/>
            <person name="Brown A."/>
            <person name="Chapman S.B."/>
            <person name="Chen Z."/>
            <person name="Dunbar C."/>
            <person name="Freedman E."/>
            <person name="Gearin G."/>
            <person name="Gellesch M."/>
            <person name="Goldberg J."/>
            <person name="Griggs A."/>
            <person name="Gujja S."/>
            <person name="Heiman D."/>
            <person name="Howarth C."/>
            <person name="Larson L."/>
            <person name="Lui A."/>
            <person name="MacDonald P.J.P."/>
            <person name="Mehta T."/>
            <person name="Montmayeur A."/>
            <person name="Murphy C."/>
            <person name="Neiman D."/>
            <person name="Pearson M."/>
            <person name="Priest M."/>
            <person name="Roberts A."/>
            <person name="Saif S."/>
            <person name="Shea T."/>
            <person name="Shenoy N."/>
            <person name="Sisk P."/>
            <person name="Stolte C."/>
            <person name="Sykes S."/>
            <person name="Yandava C."/>
            <person name="Wortman J."/>
            <person name="Nusbaum C."/>
            <person name="Birren B."/>
        </authorList>
    </citation>
    <scope>NUCLEOTIDE SEQUENCE</scope>
    <source>
        <strain evidence="2">ATCC 64411</strain>
    </source>
</reference>